<evidence type="ECO:0000256" key="1">
    <source>
        <dbReference type="SAM" id="SignalP"/>
    </source>
</evidence>
<dbReference type="EMBL" id="JAGMWT010000007">
    <property type="protein sequence ID" value="KAH7125511.1"/>
    <property type="molecule type" value="Genomic_DNA"/>
</dbReference>
<keyword evidence="4" id="KW-1185">Reference proteome</keyword>
<keyword evidence="1" id="KW-0732">Signal</keyword>
<dbReference type="Proteomes" id="UP000700596">
    <property type="component" value="Unassembled WGS sequence"/>
</dbReference>
<protein>
    <recommendedName>
        <fullName evidence="2">Jacalin-type lectin domain-containing protein</fullName>
    </recommendedName>
</protein>
<dbReference type="AlphaFoldDB" id="A0A9P9DUI1"/>
<dbReference type="Gene3D" id="2.170.15.10">
    <property type="entry name" value="Proaerolysin, chain A, domain 3"/>
    <property type="match status" value="1"/>
</dbReference>
<feature type="signal peptide" evidence="1">
    <location>
        <begin position="1"/>
        <end position="22"/>
    </location>
</feature>
<dbReference type="Pfam" id="PF03318">
    <property type="entry name" value="ETX_MTX2"/>
    <property type="match status" value="1"/>
</dbReference>
<evidence type="ECO:0000259" key="2">
    <source>
        <dbReference type="PROSITE" id="PS51752"/>
    </source>
</evidence>
<gene>
    <name evidence="3" type="ORF">B0J11DRAFT_308099</name>
</gene>
<feature type="domain" description="Jacalin-type lectin" evidence="2">
    <location>
        <begin position="36"/>
        <end position="172"/>
    </location>
</feature>
<dbReference type="Gene3D" id="2.100.10.30">
    <property type="entry name" value="Jacalin-like lectin domain"/>
    <property type="match status" value="1"/>
</dbReference>
<dbReference type="CDD" id="cd20231">
    <property type="entry name" value="PFM_jacalin-like"/>
    <property type="match status" value="1"/>
</dbReference>
<evidence type="ECO:0000313" key="3">
    <source>
        <dbReference type="EMBL" id="KAH7125511.1"/>
    </source>
</evidence>
<evidence type="ECO:0000313" key="4">
    <source>
        <dbReference type="Proteomes" id="UP000700596"/>
    </source>
</evidence>
<organism evidence="3 4">
    <name type="scientific">Dendryphion nanum</name>
    <dbReference type="NCBI Taxonomy" id="256645"/>
    <lineage>
        <taxon>Eukaryota</taxon>
        <taxon>Fungi</taxon>
        <taxon>Dikarya</taxon>
        <taxon>Ascomycota</taxon>
        <taxon>Pezizomycotina</taxon>
        <taxon>Dothideomycetes</taxon>
        <taxon>Pleosporomycetidae</taxon>
        <taxon>Pleosporales</taxon>
        <taxon>Torulaceae</taxon>
        <taxon>Dendryphion</taxon>
    </lineage>
</organism>
<dbReference type="SUPFAM" id="SSF56973">
    <property type="entry name" value="Aerolisin/ETX pore-forming domain"/>
    <property type="match status" value="1"/>
</dbReference>
<dbReference type="Pfam" id="PF01419">
    <property type="entry name" value="Jacalin"/>
    <property type="match status" value="1"/>
</dbReference>
<name>A0A9P9DUI1_9PLEO</name>
<accession>A0A9P9DUI1</accession>
<reference evidence="3" key="1">
    <citation type="journal article" date="2021" name="Nat. Commun.">
        <title>Genetic determinants of endophytism in the Arabidopsis root mycobiome.</title>
        <authorList>
            <person name="Mesny F."/>
            <person name="Miyauchi S."/>
            <person name="Thiergart T."/>
            <person name="Pickel B."/>
            <person name="Atanasova L."/>
            <person name="Karlsson M."/>
            <person name="Huettel B."/>
            <person name="Barry K.W."/>
            <person name="Haridas S."/>
            <person name="Chen C."/>
            <person name="Bauer D."/>
            <person name="Andreopoulos W."/>
            <person name="Pangilinan J."/>
            <person name="LaButti K."/>
            <person name="Riley R."/>
            <person name="Lipzen A."/>
            <person name="Clum A."/>
            <person name="Drula E."/>
            <person name="Henrissat B."/>
            <person name="Kohler A."/>
            <person name="Grigoriev I.V."/>
            <person name="Martin F.M."/>
            <person name="Hacquard S."/>
        </authorList>
    </citation>
    <scope>NUCLEOTIDE SEQUENCE</scope>
    <source>
        <strain evidence="3">MPI-CAGE-CH-0243</strain>
    </source>
</reference>
<dbReference type="OrthoDB" id="3758675at2759"/>
<dbReference type="InterPro" id="IPR004991">
    <property type="entry name" value="Aerolysin-like"/>
</dbReference>
<comment type="caution">
    <text evidence="3">The sequence shown here is derived from an EMBL/GenBank/DDBJ whole genome shotgun (WGS) entry which is preliminary data.</text>
</comment>
<proteinExistence type="predicted"/>
<dbReference type="PROSITE" id="PS51752">
    <property type="entry name" value="JACALIN_LECTIN"/>
    <property type="match status" value="1"/>
</dbReference>
<feature type="chain" id="PRO_5040167972" description="Jacalin-type lectin domain-containing protein" evidence="1">
    <location>
        <begin position="23"/>
        <end position="368"/>
    </location>
</feature>
<dbReference type="InterPro" id="IPR001229">
    <property type="entry name" value="Jacalin-like_lectin_dom"/>
</dbReference>
<dbReference type="SUPFAM" id="SSF51101">
    <property type="entry name" value="Mannose-binding lectins"/>
    <property type="match status" value="1"/>
</dbReference>
<dbReference type="InterPro" id="IPR036404">
    <property type="entry name" value="Jacalin-like_lectin_dom_sf"/>
</dbReference>
<sequence length="368" mass="39831">MLFSTPKILLGVSALFASSALAKSDCDSGPWTDVSSTGGGDGGPFCATKWKEGVVIKGVEVWANTKSVRAIQFYYSDGTNSQQWGKVDGDRHARMDWDPATDGISQIKTWGNGRGQYLGRVQIRTSKGKELDVGKDTNGQNTYETKVASGIMLGAFGGAGDVIDRLGFLFLKSKVDKISIDDVKFKDTPDQLNKRMEGLETVTLDYADHTNTHPEANQTFTFGKSEQRSATKKFSNTGTHSFGISQAFEISGKILDLGASSTTTLKYDYSKSTTEESSKESAVTLTYTVATALKPGQRVFCKATAMKGSYSGAYTSTVNVWLADGTKFGFARDGTMDQVNWSKASSVCQDKDFDPAKKGSKRAMKFIA</sequence>